<gene>
    <name evidence="1" type="ORF">FMM08_14435</name>
</gene>
<comment type="caution">
    <text evidence="1">The sequence shown here is derived from an EMBL/GenBank/DDBJ whole genome shotgun (WGS) entry which is preliminary data.</text>
</comment>
<dbReference type="EMBL" id="VKAC01000008">
    <property type="protein sequence ID" value="TXR55605.1"/>
    <property type="molecule type" value="Genomic_DNA"/>
</dbReference>
<sequence length="331" mass="35248">MHQENGQVVVVLTTEDGDDSGAGGIELLRYVLDDPSDPWESPKPHLHPLRTTSGAVVTDHRPDDHRWHKGLAVTLTHVTPERGAPQNFWGGNTYVPDQGYLPLEEVGSVRHLGFEHAAVTADGQRVELDQKLQWLTHGGAEWFLERRSLVVHSADRGAPDRPGTWALDLVSDLLNTSGQELRIGSPTTLGRPAAGYCGLFWRGPRSWTGRPVLSPAGEVAEDVAMGSPSETTPWLALSGPRDGVDGEEGSGGTVALVADLSADVPGRAGARTDWFVRSAEFPGIAPSPAFSTEVVLAPGEHLLLAHRVLVADAQLTAEQVADALAALPGTP</sequence>
<dbReference type="OrthoDB" id="242375at2"/>
<evidence type="ECO:0000313" key="2">
    <source>
        <dbReference type="Proteomes" id="UP000321234"/>
    </source>
</evidence>
<keyword evidence="2" id="KW-1185">Reference proteome</keyword>
<proteinExistence type="predicted"/>
<organism evidence="1 2">
    <name type="scientific">Quadrisphaera setariae</name>
    <dbReference type="NCBI Taxonomy" id="2593304"/>
    <lineage>
        <taxon>Bacteria</taxon>
        <taxon>Bacillati</taxon>
        <taxon>Actinomycetota</taxon>
        <taxon>Actinomycetes</taxon>
        <taxon>Kineosporiales</taxon>
        <taxon>Kineosporiaceae</taxon>
        <taxon>Quadrisphaera</taxon>
    </lineage>
</organism>
<accession>A0A5C8ZBX0</accession>
<evidence type="ECO:0000313" key="1">
    <source>
        <dbReference type="EMBL" id="TXR55605.1"/>
    </source>
</evidence>
<dbReference type="Pfam" id="PF14100">
    <property type="entry name" value="DUF6807"/>
    <property type="match status" value="1"/>
</dbReference>
<protein>
    <recommendedName>
        <fullName evidence="3">Methane oxygenase PmoA</fullName>
    </recommendedName>
</protein>
<dbReference type="InterPro" id="IPR029475">
    <property type="entry name" value="DUF6807"/>
</dbReference>
<dbReference type="Proteomes" id="UP000321234">
    <property type="component" value="Unassembled WGS sequence"/>
</dbReference>
<reference evidence="1 2" key="1">
    <citation type="submission" date="2019-07" db="EMBL/GenBank/DDBJ databases">
        <title>Quadrisphaera sp. strain DD2A genome sequencing and assembly.</title>
        <authorList>
            <person name="Kim I."/>
        </authorList>
    </citation>
    <scope>NUCLEOTIDE SEQUENCE [LARGE SCALE GENOMIC DNA]</scope>
    <source>
        <strain evidence="1 2">DD2A</strain>
    </source>
</reference>
<evidence type="ECO:0008006" key="3">
    <source>
        <dbReference type="Google" id="ProtNLM"/>
    </source>
</evidence>
<name>A0A5C8ZBX0_9ACTN</name>
<dbReference type="AlphaFoldDB" id="A0A5C8ZBX0"/>